<dbReference type="Gene3D" id="3.40.50.150">
    <property type="entry name" value="Vaccinia Virus protein VP39"/>
    <property type="match status" value="1"/>
</dbReference>
<evidence type="ECO:0000313" key="2">
    <source>
        <dbReference type="Proteomes" id="UP000241206"/>
    </source>
</evidence>
<dbReference type="AlphaFoldDB" id="A0A2T4I478"/>
<dbReference type="Pfam" id="PF06080">
    <property type="entry name" value="DUF938"/>
    <property type="match status" value="1"/>
</dbReference>
<dbReference type="PANTHER" id="PTHR20974">
    <property type="entry name" value="UPF0585 PROTEIN CG18661"/>
    <property type="match status" value="1"/>
</dbReference>
<comment type="caution">
    <text evidence="1">The sequence shown here is derived from an EMBL/GenBank/DDBJ whole genome shotgun (WGS) entry which is preliminary data.</text>
</comment>
<organism evidence="1 2">
    <name type="scientific">Edaphosphingomonas fennica</name>
    <dbReference type="NCBI Taxonomy" id="114404"/>
    <lineage>
        <taxon>Bacteria</taxon>
        <taxon>Pseudomonadati</taxon>
        <taxon>Pseudomonadota</taxon>
        <taxon>Alphaproteobacteria</taxon>
        <taxon>Sphingomonadales</taxon>
        <taxon>Rhizorhabdaceae</taxon>
        <taxon>Edaphosphingomonas</taxon>
    </lineage>
</organism>
<reference evidence="1 2" key="1">
    <citation type="submission" date="2017-11" db="EMBL/GenBank/DDBJ databases">
        <title>Sphingomonas oleivorans sp. nov., isolated from oil-contaminated soil.</title>
        <authorList>
            <person name="Wang L."/>
            <person name="Chen L."/>
        </authorList>
    </citation>
    <scope>NUCLEOTIDE SEQUENCE [LARGE SCALE GENOMIC DNA]</scope>
    <source>
        <strain evidence="1 2">K101</strain>
    </source>
</reference>
<dbReference type="GO" id="GO:0008168">
    <property type="term" value="F:methyltransferase activity"/>
    <property type="evidence" value="ECO:0007669"/>
    <property type="project" value="UniProtKB-KW"/>
</dbReference>
<evidence type="ECO:0000313" key="1">
    <source>
        <dbReference type="EMBL" id="PTD24198.1"/>
    </source>
</evidence>
<keyword evidence="2" id="KW-1185">Reference proteome</keyword>
<dbReference type="Proteomes" id="UP000241206">
    <property type="component" value="Unassembled WGS sequence"/>
</dbReference>
<sequence length="201" mass="21146">MTDPARRHAPATARNRDPILAVLRDVLPSAGLVLEVASGTGEHAVHFAAALPGLVWQPSDPDPQARASIAGWAAEAGLANLRPPIALDATATDWPIDRADALVCINMVHISPWAATLGLFAGAARILPPGAPLVLYGPYFRAEIETAPGNRAFDADLKARNPEWGLRDLAEIGAVAADAGFAREAVAEMPANNLTVVFRRS</sequence>
<keyword evidence="1" id="KW-0489">Methyltransferase</keyword>
<proteinExistence type="predicted"/>
<accession>A0A2T4I478</accession>
<name>A0A2T4I478_9SPHN</name>
<gene>
    <name evidence="1" type="ORF">CV103_08165</name>
</gene>
<dbReference type="RefSeq" id="WP_107394599.1">
    <property type="nucleotide sequence ID" value="NZ_PHHF01000035.1"/>
</dbReference>
<dbReference type="SUPFAM" id="SSF53335">
    <property type="entry name" value="S-adenosyl-L-methionine-dependent methyltransferases"/>
    <property type="match status" value="1"/>
</dbReference>
<dbReference type="InterPro" id="IPR010342">
    <property type="entry name" value="DUF938"/>
</dbReference>
<dbReference type="InterPro" id="IPR029063">
    <property type="entry name" value="SAM-dependent_MTases_sf"/>
</dbReference>
<dbReference type="PANTHER" id="PTHR20974:SF0">
    <property type="entry name" value="UPF0585 PROTEIN CG18661"/>
    <property type="match status" value="1"/>
</dbReference>
<keyword evidence="1" id="KW-0808">Transferase</keyword>
<dbReference type="GO" id="GO:0032259">
    <property type="term" value="P:methylation"/>
    <property type="evidence" value="ECO:0007669"/>
    <property type="project" value="UniProtKB-KW"/>
</dbReference>
<protein>
    <submittedName>
        <fullName evidence="1">SAM-dependent methyltransferase</fullName>
    </submittedName>
</protein>
<dbReference type="EMBL" id="PHHF01000035">
    <property type="protein sequence ID" value="PTD24198.1"/>
    <property type="molecule type" value="Genomic_DNA"/>
</dbReference>